<keyword evidence="3" id="KW-1185">Reference proteome</keyword>
<feature type="region of interest" description="Disordered" evidence="1">
    <location>
        <begin position="1"/>
        <end position="53"/>
    </location>
</feature>
<protein>
    <submittedName>
        <fullName evidence="2">Uncharacterized protein</fullName>
    </submittedName>
</protein>
<reference evidence="2" key="1">
    <citation type="submission" date="2020-07" db="EMBL/GenBank/DDBJ databases">
        <title>Multicomponent nature underlies the extraordinary mechanical properties of spider dragline silk.</title>
        <authorList>
            <person name="Kono N."/>
            <person name="Nakamura H."/>
            <person name="Mori M."/>
            <person name="Yoshida Y."/>
            <person name="Ohtoshi R."/>
            <person name="Malay A.D."/>
            <person name="Moran D.A.P."/>
            <person name="Tomita M."/>
            <person name="Numata K."/>
            <person name="Arakawa K."/>
        </authorList>
    </citation>
    <scope>NUCLEOTIDE SEQUENCE</scope>
</reference>
<feature type="compositionally biased region" description="Basic and acidic residues" evidence="1">
    <location>
        <begin position="42"/>
        <end position="53"/>
    </location>
</feature>
<evidence type="ECO:0000313" key="3">
    <source>
        <dbReference type="Proteomes" id="UP000887116"/>
    </source>
</evidence>
<evidence type="ECO:0000256" key="1">
    <source>
        <dbReference type="SAM" id="MobiDB-lite"/>
    </source>
</evidence>
<comment type="caution">
    <text evidence="2">The sequence shown here is derived from an EMBL/GenBank/DDBJ whole genome shotgun (WGS) entry which is preliminary data.</text>
</comment>
<sequence length="145" mass="16193">MRGKERSDPPKLTQKKAHGGPTKPNRLEEPKWKGGQEINGESPRRGGGEVEEKAQRQNCIFRATWQIAKSRSSNVETKIFNVEVRPIGLTWDDLNFAPKPPQIEGLENFFTVTGRGDKPDTWTLGTKGSDHREPSNNSAKECPIG</sequence>
<feature type="region of interest" description="Disordered" evidence="1">
    <location>
        <begin position="111"/>
        <end position="145"/>
    </location>
</feature>
<proteinExistence type="predicted"/>
<feature type="compositionally biased region" description="Basic and acidic residues" evidence="1">
    <location>
        <begin position="25"/>
        <end position="34"/>
    </location>
</feature>
<evidence type="ECO:0000313" key="2">
    <source>
        <dbReference type="EMBL" id="GFR02247.1"/>
    </source>
</evidence>
<organism evidence="2 3">
    <name type="scientific">Trichonephila clavata</name>
    <name type="common">Joro spider</name>
    <name type="synonym">Nephila clavata</name>
    <dbReference type="NCBI Taxonomy" id="2740835"/>
    <lineage>
        <taxon>Eukaryota</taxon>
        <taxon>Metazoa</taxon>
        <taxon>Ecdysozoa</taxon>
        <taxon>Arthropoda</taxon>
        <taxon>Chelicerata</taxon>
        <taxon>Arachnida</taxon>
        <taxon>Araneae</taxon>
        <taxon>Araneomorphae</taxon>
        <taxon>Entelegynae</taxon>
        <taxon>Araneoidea</taxon>
        <taxon>Nephilidae</taxon>
        <taxon>Trichonephila</taxon>
    </lineage>
</organism>
<dbReference type="EMBL" id="BMAO01035242">
    <property type="protein sequence ID" value="GFR02247.1"/>
    <property type="molecule type" value="Genomic_DNA"/>
</dbReference>
<accession>A0A8X6LBA3</accession>
<gene>
    <name evidence="2" type="ORF">TNCT_446561</name>
</gene>
<dbReference type="Proteomes" id="UP000887116">
    <property type="component" value="Unassembled WGS sequence"/>
</dbReference>
<dbReference type="AlphaFoldDB" id="A0A8X6LBA3"/>
<name>A0A8X6LBA3_TRICU</name>